<dbReference type="Pfam" id="PF12680">
    <property type="entry name" value="SnoaL_2"/>
    <property type="match status" value="1"/>
</dbReference>
<accession>A0ABZ2MBW6</accession>
<gene>
    <name evidence="2" type="ORF">LZC94_22605</name>
</gene>
<feature type="domain" description="SnoaL-like" evidence="1">
    <location>
        <begin position="27"/>
        <end position="124"/>
    </location>
</feature>
<dbReference type="InterPro" id="IPR032710">
    <property type="entry name" value="NTF2-like_dom_sf"/>
</dbReference>
<proteinExistence type="predicted"/>
<dbReference type="Gene3D" id="3.10.450.50">
    <property type="match status" value="1"/>
</dbReference>
<evidence type="ECO:0000259" key="1">
    <source>
        <dbReference type="Pfam" id="PF12680"/>
    </source>
</evidence>
<evidence type="ECO:0000313" key="2">
    <source>
        <dbReference type="EMBL" id="WXB20002.1"/>
    </source>
</evidence>
<sequence length="154" mass="17411">MTTAKNDTRAAFELPTQAQLESAARWVQGFAERWNPLDPERLRDLMHPDTRNTIPPMTEPADREGVIAHFVRTKERVPDLVLQVERWAATGDTVFVEWCARATVAGRALTWRGIDRVRLRDGRTYEGEAHWDTRRVAELVSEAMAAAASGTSPR</sequence>
<keyword evidence="3" id="KW-1185">Reference proteome</keyword>
<dbReference type="SUPFAM" id="SSF54427">
    <property type="entry name" value="NTF2-like"/>
    <property type="match status" value="1"/>
</dbReference>
<name>A0ABZ2MBW6_9BACT</name>
<dbReference type="EMBL" id="CP089984">
    <property type="protein sequence ID" value="WXB20002.1"/>
    <property type="molecule type" value="Genomic_DNA"/>
</dbReference>
<protein>
    <submittedName>
        <fullName evidence="2">Nuclear transport factor 2 family protein</fullName>
    </submittedName>
</protein>
<dbReference type="Proteomes" id="UP001370348">
    <property type="component" value="Chromosome"/>
</dbReference>
<organism evidence="2 3">
    <name type="scientific">Pendulispora albinea</name>
    <dbReference type="NCBI Taxonomy" id="2741071"/>
    <lineage>
        <taxon>Bacteria</taxon>
        <taxon>Pseudomonadati</taxon>
        <taxon>Myxococcota</taxon>
        <taxon>Myxococcia</taxon>
        <taxon>Myxococcales</taxon>
        <taxon>Sorangiineae</taxon>
        <taxon>Pendulisporaceae</taxon>
        <taxon>Pendulispora</taxon>
    </lineage>
</organism>
<dbReference type="InterPro" id="IPR037401">
    <property type="entry name" value="SnoaL-like"/>
</dbReference>
<evidence type="ECO:0000313" key="3">
    <source>
        <dbReference type="Proteomes" id="UP001370348"/>
    </source>
</evidence>
<reference evidence="2 3" key="1">
    <citation type="submission" date="2021-12" db="EMBL/GenBank/DDBJ databases">
        <title>Discovery of the Pendulisporaceae a myxobacterial family with distinct sporulation behavior and unique specialized metabolism.</title>
        <authorList>
            <person name="Garcia R."/>
            <person name="Popoff A."/>
            <person name="Bader C.D."/>
            <person name="Loehr J."/>
            <person name="Walesch S."/>
            <person name="Walt C."/>
            <person name="Boldt J."/>
            <person name="Bunk B."/>
            <person name="Haeckl F.J.F.P.J."/>
            <person name="Gunesch A.P."/>
            <person name="Birkelbach J."/>
            <person name="Nuebel U."/>
            <person name="Pietschmann T."/>
            <person name="Bach T."/>
            <person name="Mueller R."/>
        </authorList>
    </citation>
    <scope>NUCLEOTIDE SEQUENCE [LARGE SCALE GENOMIC DNA]</scope>
    <source>
        <strain evidence="2 3">MSr11954</strain>
    </source>
</reference>
<dbReference type="RefSeq" id="WP_394829602.1">
    <property type="nucleotide sequence ID" value="NZ_CP089984.1"/>
</dbReference>